<dbReference type="STRING" id="1108595.BKX93_17620"/>
<dbReference type="RefSeq" id="WP_046166392.1">
    <property type="nucleotide sequence ID" value="NZ_CP017707.1"/>
</dbReference>
<dbReference type="GeneID" id="68843023"/>
<name>A0A1D9LK55_9NEIS</name>
<dbReference type="AlphaFoldDB" id="A0A1D9LK55"/>
<proteinExistence type="predicted"/>
<dbReference type="Proteomes" id="UP000178776">
    <property type="component" value="Chromosome"/>
</dbReference>
<reference evidence="1 2" key="1">
    <citation type="submission" date="2016-10" db="EMBL/GenBank/DDBJ databases">
        <title>Chromobacterium muskegensis sp. nov., an insecticidal bacterium isolated from Sphagnum bogs.</title>
        <authorList>
            <person name="Sparks M.E."/>
            <person name="Blackburn M.B."/>
            <person name="Gundersen-Rindal D.E."/>
            <person name="Mitchell A."/>
            <person name="Farrar R."/>
            <person name="Kuhar D."/>
        </authorList>
    </citation>
    <scope>NUCLEOTIDE SEQUENCE [LARGE SCALE GENOMIC DNA]</scope>
    <source>
        <strain evidence="1 2">21-1</strain>
    </source>
</reference>
<sequence length="371" mass="40597">MPNSRWTISERGAAGLAALLLCAGVHAAEGDGGEAWRTDASLETWLYGDAYRLTSPAPLPQRQYHAEGRLDLTLRRDALRVELAPRLSWLRACPPGGADCRSDGQASLNQGYFSLASGGEQLAAGREKFSWGPANFRSPSNPFYFDSGRTNPLADTPGIDLARWTHSGGGWRLTSAYVSDTRTLAQPRQRDTVLLKLDRQGDDSLASLVFSQARSQRQGPFLGAFAQYTPDDAWLLYGEASAQRRGAATAARWLGGASYTSAAGRVWSAEYLFNGDNGAATSQADPAALRGRHYLWASVQSNPQELERYWRLEWTRNRDDHSQGWTLYGERRLQPRLSGFAMLILGEGGAGSELGGFYRSGVTLGLKLFLL</sequence>
<evidence type="ECO:0000313" key="1">
    <source>
        <dbReference type="EMBL" id="AOZ51636.1"/>
    </source>
</evidence>
<accession>A0A1D9LK55</accession>
<dbReference type="KEGG" id="cvc:BKX93_17620"/>
<gene>
    <name evidence="1" type="ORF">BKX93_17620</name>
</gene>
<protein>
    <submittedName>
        <fullName evidence="1">Uncharacterized protein</fullName>
    </submittedName>
</protein>
<evidence type="ECO:0000313" key="2">
    <source>
        <dbReference type="Proteomes" id="UP000178776"/>
    </source>
</evidence>
<organism evidence="1 2">
    <name type="scientific">Chromobacterium vaccinii</name>
    <dbReference type="NCBI Taxonomy" id="1108595"/>
    <lineage>
        <taxon>Bacteria</taxon>
        <taxon>Pseudomonadati</taxon>
        <taxon>Pseudomonadota</taxon>
        <taxon>Betaproteobacteria</taxon>
        <taxon>Neisseriales</taxon>
        <taxon>Chromobacteriaceae</taxon>
        <taxon>Chromobacterium</taxon>
    </lineage>
</organism>
<dbReference type="EMBL" id="CP017707">
    <property type="protein sequence ID" value="AOZ51636.1"/>
    <property type="molecule type" value="Genomic_DNA"/>
</dbReference>